<organism evidence="2 3">
    <name type="scientific">Vespula pensylvanica</name>
    <name type="common">Western yellow jacket</name>
    <name type="synonym">Wasp</name>
    <dbReference type="NCBI Taxonomy" id="30213"/>
    <lineage>
        <taxon>Eukaryota</taxon>
        <taxon>Metazoa</taxon>
        <taxon>Ecdysozoa</taxon>
        <taxon>Arthropoda</taxon>
        <taxon>Hexapoda</taxon>
        <taxon>Insecta</taxon>
        <taxon>Pterygota</taxon>
        <taxon>Neoptera</taxon>
        <taxon>Endopterygota</taxon>
        <taxon>Hymenoptera</taxon>
        <taxon>Apocrita</taxon>
        <taxon>Aculeata</taxon>
        <taxon>Vespoidea</taxon>
        <taxon>Vespidae</taxon>
        <taxon>Vespinae</taxon>
        <taxon>Vespula</taxon>
    </lineage>
</organism>
<sequence length="252" mass="27515">MVLLIPRRKTVRNETPVEGGARVPGVASFLESQVPPADVLTEMIGGEELTRCYVGKAFYSHAAKKTYPGRLPPVARSASLSMPPCHAWLESQAKTEAPKLEYKPISDGIAGVRTPCAFREREKQMGMPGVFAPSGQSRWADKEVQSSATDERSRVGPKVSRSLEAPATGGNFVHRPVSASDPFDDLVLVVQVDLDDDDHVVHVDQPSPLPFTSPLAHVDDNYRNDRFCPVPTTSGHVPIIDYVRFSQSIEGL</sequence>
<evidence type="ECO:0000313" key="2">
    <source>
        <dbReference type="EMBL" id="KAF7438589.1"/>
    </source>
</evidence>
<comment type="caution">
    <text evidence="2">The sequence shown here is derived from an EMBL/GenBank/DDBJ whole genome shotgun (WGS) entry which is preliminary data.</text>
</comment>
<evidence type="ECO:0000256" key="1">
    <source>
        <dbReference type="SAM" id="MobiDB-lite"/>
    </source>
</evidence>
<evidence type="ECO:0000313" key="3">
    <source>
        <dbReference type="Proteomes" id="UP000600918"/>
    </source>
</evidence>
<feature type="compositionally biased region" description="Basic and acidic residues" evidence="1">
    <location>
        <begin position="139"/>
        <end position="154"/>
    </location>
</feature>
<dbReference type="EMBL" id="JACSDY010000001">
    <property type="protein sequence ID" value="KAF7438589.1"/>
    <property type="molecule type" value="Genomic_DNA"/>
</dbReference>
<keyword evidence="3" id="KW-1185">Reference proteome</keyword>
<dbReference type="AlphaFoldDB" id="A0A834UGS2"/>
<name>A0A834UGS2_VESPE</name>
<protein>
    <submittedName>
        <fullName evidence="2">Uncharacterized protein</fullName>
    </submittedName>
</protein>
<dbReference type="Proteomes" id="UP000600918">
    <property type="component" value="Unassembled WGS sequence"/>
</dbReference>
<reference evidence="2" key="1">
    <citation type="journal article" date="2020" name="G3 (Bethesda)">
        <title>High-Quality Assemblies for Three Invasive Social Wasps from the &lt;i&gt;Vespula&lt;/i&gt; Genus.</title>
        <authorList>
            <person name="Harrop T.W.R."/>
            <person name="Guhlin J."/>
            <person name="McLaughlin G.M."/>
            <person name="Permina E."/>
            <person name="Stockwell P."/>
            <person name="Gilligan J."/>
            <person name="Le Lec M.F."/>
            <person name="Gruber M.A.M."/>
            <person name="Quinn O."/>
            <person name="Lovegrove M."/>
            <person name="Duncan E.J."/>
            <person name="Remnant E.J."/>
            <person name="Van Eeckhoven J."/>
            <person name="Graham B."/>
            <person name="Knapp R.A."/>
            <person name="Langford K.W."/>
            <person name="Kronenberg Z."/>
            <person name="Press M.O."/>
            <person name="Eacker S.M."/>
            <person name="Wilson-Rankin E.E."/>
            <person name="Purcell J."/>
            <person name="Lester P.J."/>
            <person name="Dearden P.K."/>
        </authorList>
    </citation>
    <scope>NUCLEOTIDE SEQUENCE</scope>
    <source>
        <strain evidence="2">Volc-1</strain>
    </source>
</reference>
<accession>A0A834UGS2</accession>
<gene>
    <name evidence="2" type="ORF">H0235_000980</name>
</gene>
<proteinExistence type="predicted"/>
<feature type="region of interest" description="Disordered" evidence="1">
    <location>
        <begin position="127"/>
        <end position="163"/>
    </location>
</feature>